<organism evidence="1">
    <name type="scientific">marine sediment metagenome</name>
    <dbReference type="NCBI Taxonomy" id="412755"/>
    <lineage>
        <taxon>unclassified sequences</taxon>
        <taxon>metagenomes</taxon>
        <taxon>ecological metagenomes</taxon>
    </lineage>
</organism>
<gene>
    <name evidence="1" type="ORF">S01H4_26593</name>
</gene>
<evidence type="ECO:0000313" key="1">
    <source>
        <dbReference type="EMBL" id="GAG86141.1"/>
    </source>
</evidence>
<accession>X1CPG6</accession>
<comment type="caution">
    <text evidence="1">The sequence shown here is derived from an EMBL/GenBank/DDBJ whole genome shotgun (WGS) entry which is preliminary data.</text>
</comment>
<proteinExistence type="predicted"/>
<protein>
    <submittedName>
        <fullName evidence="1">Uncharacterized protein</fullName>
    </submittedName>
</protein>
<name>X1CPG6_9ZZZZ</name>
<dbReference type="AlphaFoldDB" id="X1CPG6"/>
<reference evidence="1" key="1">
    <citation type="journal article" date="2014" name="Front. Microbiol.">
        <title>High frequency of phylogenetically diverse reductive dehalogenase-homologous genes in deep subseafloor sedimentary metagenomes.</title>
        <authorList>
            <person name="Kawai M."/>
            <person name="Futagami T."/>
            <person name="Toyoda A."/>
            <person name="Takaki Y."/>
            <person name="Nishi S."/>
            <person name="Hori S."/>
            <person name="Arai W."/>
            <person name="Tsubouchi T."/>
            <person name="Morono Y."/>
            <person name="Uchiyama I."/>
            <person name="Ito T."/>
            <person name="Fujiyama A."/>
            <person name="Inagaki F."/>
            <person name="Takami H."/>
        </authorList>
    </citation>
    <scope>NUCLEOTIDE SEQUENCE</scope>
    <source>
        <strain evidence="1">Expedition CK06-06</strain>
    </source>
</reference>
<sequence length="83" mass="9368">MAKAKYEMFLPWTEPPLDEWSIVGMNHYYVQGGKCLFVAMAKDGICIKAEGPSPELVFISLRQQAKKMSNKPLKTNPDKHRAG</sequence>
<dbReference type="EMBL" id="BART01012851">
    <property type="protein sequence ID" value="GAG86141.1"/>
    <property type="molecule type" value="Genomic_DNA"/>
</dbReference>